<gene>
    <name evidence="2" type="ORF">PVAP13_4NG023900</name>
</gene>
<name>A0A8T0SYU1_PANVG</name>
<comment type="caution">
    <text evidence="2">The sequence shown here is derived from an EMBL/GenBank/DDBJ whole genome shotgun (WGS) entry which is preliminary data.</text>
</comment>
<sequence length="151" mass="15818">MGGPREARPAIKGASAPGRNPRQPRSRRAVAPIPHLALPASDWPPPRRAASTPPDERASASPSHPLLTAAGVGCPGSTTGDATLPAARAPTAGSVCGGSRGSGLGGLQSPLPHNRIQNPVLDFFYLPFQNFLFWHPPQSISIPFDFDCFLL</sequence>
<keyword evidence="3" id="KW-1185">Reference proteome</keyword>
<proteinExistence type="predicted"/>
<reference evidence="2" key="1">
    <citation type="submission" date="2020-05" db="EMBL/GenBank/DDBJ databases">
        <title>WGS assembly of Panicum virgatum.</title>
        <authorList>
            <person name="Lovell J.T."/>
            <person name="Jenkins J."/>
            <person name="Shu S."/>
            <person name="Juenger T.E."/>
            <person name="Schmutz J."/>
        </authorList>
    </citation>
    <scope>NUCLEOTIDE SEQUENCE</scope>
    <source>
        <strain evidence="2">AP13</strain>
    </source>
</reference>
<feature type="region of interest" description="Disordered" evidence="1">
    <location>
        <begin position="1"/>
        <end position="97"/>
    </location>
</feature>
<evidence type="ECO:0000313" key="2">
    <source>
        <dbReference type="EMBL" id="KAG2603971.1"/>
    </source>
</evidence>
<protein>
    <submittedName>
        <fullName evidence="2">Uncharacterized protein</fullName>
    </submittedName>
</protein>
<dbReference type="AlphaFoldDB" id="A0A8T0SYU1"/>
<dbReference type="Proteomes" id="UP000823388">
    <property type="component" value="Chromosome 4N"/>
</dbReference>
<evidence type="ECO:0000256" key="1">
    <source>
        <dbReference type="SAM" id="MobiDB-lite"/>
    </source>
</evidence>
<accession>A0A8T0SYU1</accession>
<dbReference type="EMBL" id="CM029044">
    <property type="protein sequence ID" value="KAG2603971.1"/>
    <property type="molecule type" value="Genomic_DNA"/>
</dbReference>
<organism evidence="2 3">
    <name type="scientific">Panicum virgatum</name>
    <name type="common">Blackwell switchgrass</name>
    <dbReference type="NCBI Taxonomy" id="38727"/>
    <lineage>
        <taxon>Eukaryota</taxon>
        <taxon>Viridiplantae</taxon>
        <taxon>Streptophyta</taxon>
        <taxon>Embryophyta</taxon>
        <taxon>Tracheophyta</taxon>
        <taxon>Spermatophyta</taxon>
        <taxon>Magnoliopsida</taxon>
        <taxon>Liliopsida</taxon>
        <taxon>Poales</taxon>
        <taxon>Poaceae</taxon>
        <taxon>PACMAD clade</taxon>
        <taxon>Panicoideae</taxon>
        <taxon>Panicodae</taxon>
        <taxon>Paniceae</taxon>
        <taxon>Panicinae</taxon>
        <taxon>Panicum</taxon>
        <taxon>Panicum sect. Hiantes</taxon>
    </lineage>
</organism>
<evidence type="ECO:0000313" key="3">
    <source>
        <dbReference type="Proteomes" id="UP000823388"/>
    </source>
</evidence>